<reference evidence="10" key="1">
    <citation type="journal article" date="2016" name="BMC Genomics">
        <title>Genome-wide analysis of ionotropic receptors provides insight into their evolution in Heliconius butterflies.</title>
        <authorList>
            <person name="van Schooten B."/>
            <person name="Jiggins C.D."/>
            <person name="Briscoe A.D."/>
            <person name="Papa R."/>
        </authorList>
    </citation>
    <scope>NUCLEOTIDE SEQUENCE</scope>
</reference>
<evidence type="ECO:0000256" key="2">
    <source>
        <dbReference type="ARBA" id="ARBA00022475"/>
    </source>
</evidence>
<dbReference type="PANTHER" id="PTHR42643">
    <property type="entry name" value="IONOTROPIC RECEPTOR 20A-RELATED"/>
    <property type="match status" value="1"/>
</dbReference>
<evidence type="ECO:0000313" key="10">
    <source>
        <dbReference type="EMBL" id="AMM70659.1"/>
    </source>
</evidence>
<dbReference type="AlphaFoldDB" id="A0A140G9I0"/>
<sequence>MFKVILALSVFKLCLCLNESSPLYTEIFTYHNETYLRADFAFQVVNKIFNAFEQWFFTITFCEFTYFENRILKYTENYGHGYPVMLLNGCQDPNATEVKPKLDTHGNTAYLVTSKSLTIESSEYALQALIRTGVFKPRSSIIFVVNTPVEINSYFNYDMFNHFQLLWSRSITNSIIMVWTDKLRMYLYNPFYSKIKDVTDVRDIAHILAKQHEDLNGHEIRLSVFRKIFISDETGPVYCNSKLASTVISILNATCKPLAPRDGNTVGDMLPNGTATGVTADLLDGYTDMELNSRILKNSYYGYIDTTYPLVQDELCFLIKKSMSQSTFMTTIRLISIDMLFAFIFIVIALIGVSLLIRKVETRIWEIKDRRSQSETVLDLIKCFIRQTVDIKYPGPLFRAVALLIMIYSLIVDCAIDGIITSAIAYPRYKEDINTLDEILANNLTLGVHNRHMRIFKRSINPEHLDQIMERTEAINDQKIKQVIEERQYQYAVLLKKSDAQYISRKPSNMRNGRPLYHTAGDCPVPCSVVYGLRYGSPYLPRLNYLLNHLNQGGILRHWSVSDEYTLLQTKNKVSYSENNKEKKPLNMKNVREVIIVWSFGLFISTTVFIIELITNFVNKIPVI</sequence>
<evidence type="ECO:0000256" key="6">
    <source>
        <dbReference type="ARBA" id="ARBA00023170"/>
    </source>
</evidence>
<dbReference type="InterPro" id="IPR052192">
    <property type="entry name" value="Insect_Ionotropic_Sensory_Rcpt"/>
</dbReference>
<keyword evidence="3 8" id="KW-0812">Transmembrane</keyword>
<keyword evidence="9" id="KW-0732">Signal</keyword>
<keyword evidence="7" id="KW-0325">Glycoprotein</keyword>
<evidence type="ECO:0000256" key="3">
    <source>
        <dbReference type="ARBA" id="ARBA00022692"/>
    </source>
</evidence>
<evidence type="ECO:0000256" key="8">
    <source>
        <dbReference type="SAM" id="Phobius"/>
    </source>
</evidence>
<evidence type="ECO:0000256" key="5">
    <source>
        <dbReference type="ARBA" id="ARBA00023136"/>
    </source>
</evidence>
<feature type="transmembrane region" description="Helical" evidence="8">
    <location>
        <begin position="595"/>
        <end position="618"/>
    </location>
</feature>
<dbReference type="EMBL" id="KU702632">
    <property type="protein sequence ID" value="AMM70659.1"/>
    <property type="molecule type" value="mRNA"/>
</dbReference>
<dbReference type="SUPFAM" id="SSF53850">
    <property type="entry name" value="Periplasmic binding protein-like II"/>
    <property type="match status" value="1"/>
</dbReference>
<protein>
    <submittedName>
        <fullName evidence="10">Ionotropic receptor 85a</fullName>
    </submittedName>
</protein>
<feature type="signal peptide" evidence="9">
    <location>
        <begin position="1"/>
        <end position="16"/>
    </location>
</feature>
<keyword evidence="6 10" id="KW-0675">Receptor</keyword>
<organism evidence="10">
    <name type="scientific">Heliconius melpomene rosina</name>
    <dbReference type="NCBI Taxonomy" id="171916"/>
    <lineage>
        <taxon>Eukaryota</taxon>
        <taxon>Metazoa</taxon>
        <taxon>Ecdysozoa</taxon>
        <taxon>Arthropoda</taxon>
        <taxon>Hexapoda</taxon>
        <taxon>Insecta</taxon>
        <taxon>Pterygota</taxon>
        <taxon>Neoptera</taxon>
        <taxon>Endopterygota</taxon>
        <taxon>Lepidoptera</taxon>
        <taxon>Glossata</taxon>
        <taxon>Ditrysia</taxon>
        <taxon>Papilionoidea</taxon>
        <taxon>Nymphalidae</taxon>
        <taxon>Heliconiinae</taxon>
        <taxon>Heliconiini</taxon>
        <taxon>Heliconius</taxon>
    </lineage>
</organism>
<feature type="chain" id="PRO_5007302413" evidence="9">
    <location>
        <begin position="17"/>
        <end position="624"/>
    </location>
</feature>
<evidence type="ECO:0000256" key="9">
    <source>
        <dbReference type="SAM" id="SignalP"/>
    </source>
</evidence>
<gene>
    <name evidence="10" type="primary">IR85a</name>
</gene>
<proteinExistence type="evidence at transcript level"/>
<keyword evidence="4 8" id="KW-1133">Transmembrane helix</keyword>
<dbReference type="PANTHER" id="PTHR42643:SF38">
    <property type="entry name" value="IONOTROPIC RECEPTOR 100A"/>
    <property type="match status" value="1"/>
</dbReference>
<dbReference type="GO" id="GO:0005886">
    <property type="term" value="C:plasma membrane"/>
    <property type="evidence" value="ECO:0007669"/>
    <property type="project" value="UniProtKB-SubCell"/>
</dbReference>
<name>A0A140G9I0_HELME</name>
<feature type="transmembrane region" description="Helical" evidence="8">
    <location>
        <begin position="334"/>
        <end position="357"/>
    </location>
</feature>
<keyword evidence="5 8" id="KW-0472">Membrane</keyword>
<accession>A0A140G9I0</accession>
<evidence type="ECO:0000256" key="1">
    <source>
        <dbReference type="ARBA" id="ARBA00004651"/>
    </source>
</evidence>
<comment type="subcellular location">
    <subcellularLocation>
        <location evidence="1">Cell membrane</location>
        <topology evidence="1">Multi-pass membrane protein</topology>
    </subcellularLocation>
</comment>
<evidence type="ECO:0000256" key="7">
    <source>
        <dbReference type="ARBA" id="ARBA00023180"/>
    </source>
</evidence>
<keyword evidence="2" id="KW-1003">Cell membrane</keyword>
<evidence type="ECO:0000256" key="4">
    <source>
        <dbReference type="ARBA" id="ARBA00022989"/>
    </source>
</evidence>